<accession>A0A329UEV1</accession>
<dbReference type="Proteomes" id="UP000251281">
    <property type="component" value="Unassembled WGS sequence"/>
</dbReference>
<dbReference type="EMBL" id="PRLB01000016">
    <property type="protein sequence ID" value="RAW51801.1"/>
    <property type="molecule type" value="Genomic_DNA"/>
</dbReference>
<reference evidence="3 4" key="1">
    <citation type="submission" date="2018-02" db="EMBL/GenBank/DDBJ databases">
        <title>Complete genome sequencing of Faecalibacterium prausnitzii strains isolated from the human gut.</title>
        <authorList>
            <person name="Fitzgerald B.C."/>
            <person name="Shkoporov A.N."/>
            <person name="Ross P.R."/>
            <person name="Hill C."/>
        </authorList>
    </citation>
    <scope>NUCLEOTIDE SEQUENCE [LARGE SCALE GENOMIC DNA]</scope>
    <source>
        <strain evidence="2 4">APC923/51-1</strain>
        <strain evidence="1 3">APC942/32-1</strain>
    </source>
</reference>
<gene>
    <name evidence="2" type="ORF">C4N24_01295</name>
    <name evidence="1" type="ORF">C4N26_13065</name>
</gene>
<dbReference type="AlphaFoldDB" id="A0A329UEV1"/>
<evidence type="ECO:0000313" key="1">
    <source>
        <dbReference type="EMBL" id="RAW51801.1"/>
    </source>
</evidence>
<organism evidence="2 4">
    <name type="scientific">Faecalibacterium prausnitzii</name>
    <dbReference type="NCBI Taxonomy" id="853"/>
    <lineage>
        <taxon>Bacteria</taxon>
        <taxon>Bacillati</taxon>
        <taxon>Bacillota</taxon>
        <taxon>Clostridia</taxon>
        <taxon>Eubacteriales</taxon>
        <taxon>Oscillospiraceae</taxon>
        <taxon>Faecalibacterium</taxon>
    </lineage>
</organism>
<name>A0A329UEV1_9FIRM</name>
<protein>
    <submittedName>
        <fullName evidence="2">Uncharacterized protein</fullName>
    </submittedName>
</protein>
<proteinExistence type="predicted"/>
<evidence type="ECO:0000313" key="4">
    <source>
        <dbReference type="Proteomes" id="UP000251281"/>
    </source>
</evidence>
<evidence type="ECO:0000313" key="2">
    <source>
        <dbReference type="EMBL" id="RAW60771.1"/>
    </source>
</evidence>
<dbReference type="RefSeq" id="WP_112089994.1">
    <property type="nucleotide sequence ID" value="NZ_CP186691.1"/>
</dbReference>
<dbReference type="Proteomes" id="UP000251144">
    <property type="component" value="Unassembled WGS sequence"/>
</dbReference>
<comment type="caution">
    <text evidence="2">The sequence shown here is derived from an EMBL/GenBank/DDBJ whole genome shotgun (WGS) entry which is preliminary data.</text>
</comment>
<evidence type="ECO:0000313" key="3">
    <source>
        <dbReference type="Proteomes" id="UP000251144"/>
    </source>
</evidence>
<sequence length="106" mass="12164">MEIKNVHCEKQALELFRMMPDNKKSSLHNALSRNLEFTTSWGLELGELRAYQNGVYITLQGTRCSFSVYAELVNGKPVFKRKPPESKLSLKFRSGLLFDAGDFNEF</sequence>
<dbReference type="EMBL" id="PRLD01000001">
    <property type="protein sequence ID" value="RAW60771.1"/>
    <property type="molecule type" value="Genomic_DNA"/>
</dbReference>